<feature type="domain" description="SCP" evidence="1">
    <location>
        <begin position="39"/>
        <end position="152"/>
    </location>
</feature>
<dbReference type="Gene3D" id="3.40.33.10">
    <property type="entry name" value="CAP"/>
    <property type="match status" value="1"/>
</dbReference>
<dbReference type="InterPro" id="IPR035940">
    <property type="entry name" value="CAP_sf"/>
</dbReference>
<protein>
    <submittedName>
        <fullName evidence="2">Uncharacterized protein YkwD</fullName>
    </submittedName>
</protein>
<evidence type="ECO:0000259" key="1">
    <source>
        <dbReference type="Pfam" id="PF00188"/>
    </source>
</evidence>
<dbReference type="Proteomes" id="UP000537126">
    <property type="component" value="Unassembled WGS sequence"/>
</dbReference>
<sequence length="160" mass="18096">MRKKQWMFWGLVVCFCFLDCKNEGTAPQSPYFDIEQKTLQLINEYRIQNGKDPLQTHAVIYAEAYQHSTNMAEGKVPFGHDGFSARVERIRAELDGAGAAAENVASTYSRDPAQTAFEQWRNSSGHNRNMLGDYTHCGLAVAKSEDGCYYFTHIFVKVSP</sequence>
<dbReference type="PANTHER" id="PTHR31157:SF1">
    <property type="entry name" value="SCP DOMAIN-CONTAINING PROTEIN"/>
    <property type="match status" value="1"/>
</dbReference>
<evidence type="ECO:0000313" key="2">
    <source>
        <dbReference type="EMBL" id="NIK73630.1"/>
    </source>
</evidence>
<name>A0A846MQJ2_9BACT</name>
<keyword evidence="3" id="KW-1185">Reference proteome</keyword>
<dbReference type="EMBL" id="JAASRN010000002">
    <property type="protein sequence ID" value="NIK73630.1"/>
    <property type="molecule type" value="Genomic_DNA"/>
</dbReference>
<dbReference type="InterPro" id="IPR014044">
    <property type="entry name" value="CAP_dom"/>
</dbReference>
<comment type="caution">
    <text evidence="2">The sequence shown here is derived from an EMBL/GenBank/DDBJ whole genome shotgun (WGS) entry which is preliminary data.</text>
</comment>
<dbReference type="SUPFAM" id="SSF55797">
    <property type="entry name" value="PR-1-like"/>
    <property type="match status" value="1"/>
</dbReference>
<dbReference type="RefSeq" id="WP_166918909.1">
    <property type="nucleotide sequence ID" value="NZ_JAASRN010000002.1"/>
</dbReference>
<proteinExistence type="predicted"/>
<gene>
    <name evidence="2" type="ORF">FHS56_001143</name>
</gene>
<dbReference type="CDD" id="cd05379">
    <property type="entry name" value="CAP_bacterial"/>
    <property type="match status" value="1"/>
</dbReference>
<dbReference type="AlphaFoldDB" id="A0A846MQJ2"/>
<dbReference type="Pfam" id="PF00188">
    <property type="entry name" value="CAP"/>
    <property type="match status" value="1"/>
</dbReference>
<organism evidence="2 3">
    <name type="scientific">Thermonema lapsum</name>
    <dbReference type="NCBI Taxonomy" id="28195"/>
    <lineage>
        <taxon>Bacteria</taxon>
        <taxon>Pseudomonadati</taxon>
        <taxon>Bacteroidota</taxon>
        <taxon>Cytophagia</taxon>
        <taxon>Cytophagales</taxon>
        <taxon>Thermonemataceae</taxon>
        <taxon>Thermonema</taxon>
    </lineage>
</organism>
<reference evidence="2 3" key="1">
    <citation type="submission" date="2020-03" db="EMBL/GenBank/DDBJ databases">
        <title>Genomic Encyclopedia of Type Strains, Phase IV (KMG-IV): sequencing the most valuable type-strain genomes for metagenomic binning, comparative biology and taxonomic classification.</title>
        <authorList>
            <person name="Goeker M."/>
        </authorList>
    </citation>
    <scope>NUCLEOTIDE SEQUENCE [LARGE SCALE GENOMIC DNA]</scope>
    <source>
        <strain evidence="2 3">DSM 5718</strain>
    </source>
</reference>
<accession>A0A846MQJ2</accession>
<evidence type="ECO:0000313" key="3">
    <source>
        <dbReference type="Proteomes" id="UP000537126"/>
    </source>
</evidence>
<dbReference type="PANTHER" id="PTHR31157">
    <property type="entry name" value="SCP DOMAIN-CONTAINING PROTEIN"/>
    <property type="match status" value="1"/>
</dbReference>